<dbReference type="PANTHER" id="PTHR33204:SF29">
    <property type="entry name" value="TRANSCRIPTIONAL REGULATOR"/>
    <property type="match status" value="1"/>
</dbReference>
<dbReference type="AlphaFoldDB" id="A0A2T1C5J0"/>
<name>A0A2T1C5J0_9CYAN</name>
<dbReference type="PANTHER" id="PTHR33204">
    <property type="entry name" value="TRANSCRIPTIONAL REGULATOR, MARR FAMILY"/>
    <property type="match status" value="1"/>
</dbReference>
<dbReference type="Pfam" id="PF01638">
    <property type="entry name" value="HxlR"/>
    <property type="match status" value="1"/>
</dbReference>
<evidence type="ECO:0000256" key="2">
    <source>
        <dbReference type="ARBA" id="ARBA00023125"/>
    </source>
</evidence>
<evidence type="ECO:0000259" key="4">
    <source>
        <dbReference type="PROSITE" id="PS51118"/>
    </source>
</evidence>
<proteinExistence type="predicted"/>
<dbReference type="SUPFAM" id="SSF46785">
    <property type="entry name" value="Winged helix' DNA-binding domain"/>
    <property type="match status" value="1"/>
</dbReference>
<evidence type="ECO:0000256" key="1">
    <source>
        <dbReference type="ARBA" id="ARBA00023015"/>
    </source>
</evidence>
<dbReference type="InterPro" id="IPR002577">
    <property type="entry name" value="HTH_HxlR"/>
</dbReference>
<dbReference type="Proteomes" id="UP000238762">
    <property type="component" value="Unassembled WGS sequence"/>
</dbReference>
<gene>
    <name evidence="5" type="ORF">C7B64_08110</name>
</gene>
<reference evidence="5 6" key="2">
    <citation type="submission" date="2018-03" db="EMBL/GenBank/DDBJ databases">
        <title>The ancient ancestry and fast evolution of plastids.</title>
        <authorList>
            <person name="Moore K.R."/>
            <person name="Magnabosco C."/>
            <person name="Momper L."/>
            <person name="Gold D.A."/>
            <person name="Bosak T."/>
            <person name="Fournier G.P."/>
        </authorList>
    </citation>
    <scope>NUCLEOTIDE SEQUENCE [LARGE SCALE GENOMIC DNA]</scope>
    <source>
        <strain evidence="5 6">CCAP 1448/3</strain>
    </source>
</reference>
<accession>A0A2T1C5J0</accession>
<dbReference type="OrthoDB" id="9791143at2"/>
<dbReference type="PROSITE" id="PS51118">
    <property type="entry name" value="HTH_HXLR"/>
    <property type="match status" value="1"/>
</dbReference>
<dbReference type="EMBL" id="PVWJ01000030">
    <property type="protein sequence ID" value="PSB03516.1"/>
    <property type="molecule type" value="Genomic_DNA"/>
</dbReference>
<protein>
    <submittedName>
        <fullName evidence="5">Transcriptional regulator</fullName>
    </submittedName>
</protein>
<dbReference type="Gene3D" id="1.10.10.10">
    <property type="entry name" value="Winged helix-like DNA-binding domain superfamily/Winged helix DNA-binding domain"/>
    <property type="match status" value="1"/>
</dbReference>
<dbReference type="InterPro" id="IPR036388">
    <property type="entry name" value="WH-like_DNA-bd_sf"/>
</dbReference>
<evidence type="ECO:0000313" key="5">
    <source>
        <dbReference type="EMBL" id="PSB03516.1"/>
    </source>
</evidence>
<evidence type="ECO:0000313" key="6">
    <source>
        <dbReference type="Proteomes" id="UP000238762"/>
    </source>
</evidence>
<keyword evidence="2" id="KW-0238">DNA-binding</keyword>
<dbReference type="InterPro" id="IPR036390">
    <property type="entry name" value="WH_DNA-bd_sf"/>
</dbReference>
<comment type="caution">
    <text evidence="5">The sequence shown here is derived from an EMBL/GenBank/DDBJ whole genome shotgun (WGS) entry which is preliminary data.</text>
</comment>
<dbReference type="GO" id="GO:0003677">
    <property type="term" value="F:DNA binding"/>
    <property type="evidence" value="ECO:0007669"/>
    <property type="project" value="UniProtKB-KW"/>
</dbReference>
<keyword evidence="3" id="KW-0804">Transcription</keyword>
<reference evidence="5 6" key="1">
    <citation type="submission" date="2018-02" db="EMBL/GenBank/DDBJ databases">
        <authorList>
            <person name="Cohen D.B."/>
            <person name="Kent A.D."/>
        </authorList>
    </citation>
    <scope>NUCLEOTIDE SEQUENCE [LARGE SCALE GENOMIC DNA]</scope>
    <source>
        <strain evidence="5 6">CCAP 1448/3</strain>
    </source>
</reference>
<evidence type="ECO:0000256" key="3">
    <source>
        <dbReference type="ARBA" id="ARBA00023163"/>
    </source>
</evidence>
<keyword evidence="6" id="KW-1185">Reference proteome</keyword>
<sequence length="133" mass="15217">MNLTESQTYQISCTVETTLKVIAGRWKVLILRDLSDGVKRFGELERNLVGITHKMLAQQLKELEADGIIHREVYAQVPPKVEYSLTELGTTLQPVLEAMHNWGIHYLQTRNYVLDSSKIYDDSDKASFTSDFL</sequence>
<organism evidence="5 6">
    <name type="scientific">Merismopedia glauca CCAP 1448/3</name>
    <dbReference type="NCBI Taxonomy" id="1296344"/>
    <lineage>
        <taxon>Bacteria</taxon>
        <taxon>Bacillati</taxon>
        <taxon>Cyanobacteriota</taxon>
        <taxon>Cyanophyceae</taxon>
        <taxon>Synechococcales</taxon>
        <taxon>Merismopediaceae</taxon>
        <taxon>Merismopedia</taxon>
    </lineage>
</organism>
<feature type="domain" description="HTH hxlR-type" evidence="4">
    <location>
        <begin position="13"/>
        <end position="111"/>
    </location>
</feature>
<keyword evidence="1" id="KW-0805">Transcription regulation</keyword>
<dbReference type="RefSeq" id="WP_106288137.1">
    <property type="nucleotide sequence ID" value="NZ_CAWNTC010000252.1"/>
</dbReference>